<feature type="transmembrane region" description="Helical" evidence="1">
    <location>
        <begin position="228"/>
        <end position="246"/>
    </location>
</feature>
<proteinExistence type="predicted"/>
<dbReference type="Proteomes" id="UP000885931">
    <property type="component" value="Unassembled WGS sequence"/>
</dbReference>
<gene>
    <name evidence="2" type="ORF">ENG67_02715</name>
</gene>
<dbReference type="EMBL" id="DRBW01000103">
    <property type="protein sequence ID" value="HDM90103.1"/>
    <property type="molecule type" value="Genomic_DNA"/>
</dbReference>
<feature type="transmembrane region" description="Helical" evidence="1">
    <location>
        <begin position="59"/>
        <end position="79"/>
    </location>
</feature>
<dbReference type="AlphaFoldDB" id="A0A7C1BDS7"/>
<evidence type="ECO:0000256" key="1">
    <source>
        <dbReference type="SAM" id="Phobius"/>
    </source>
</evidence>
<evidence type="ECO:0008006" key="3">
    <source>
        <dbReference type="Google" id="ProtNLM"/>
    </source>
</evidence>
<dbReference type="PANTHER" id="PTHR36833:SF1">
    <property type="entry name" value="INTEGRAL MEMBRANE TRANSPORT PROTEIN"/>
    <property type="match status" value="1"/>
</dbReference>
<reference evidence="2" key="1">
    <citation type="journal article" date="2020" name="mSystems">
        <title>Genome- and Community-Level Interaction Insights into Carbon Utilization and Element Cycling Functions of Hydrothermarchaeota in Hydrothermal Sediment.</title>
        <authorList>
            <person name="Zhou Z."/>
            <person name="Liu Y."/>
            <person name="Xu W."/>
            <person name="Pan J."/>
            <person name="Luo Z.H."/>
            <person name="Li M."/>
        </authorList>
    </citation>
    <scope>NUCLEOTIDE SEQUENCE [LARGE SCALE GENOMIC DNA]</scope>
    <source>
        <strain evidence="2">HyVt-237</strain>
    </source>
</reference>
<organism evidence="2">
    <name type="scientific">candidate division WOR-3 bacterium</name>
    <dbReference type="NCBI Taxonomy" id="2052148"/>
    <lineage>
        <taxon>Bacteria</taxon>
        <taxon>Bacteria division WOR-3</taxon>
    </lineage>
</organism>
<dbReference type="PANTHER" id="PTHR36833">
    <property type="entry name" value="SLR0610 PROTEIN-RELATED"/>
    <property type="match status" value="1"/>
</dbReference>
<dbReference type="Pfam" id="PF06182">
    <property type="entry name" value="ABC2_membrane_6"/>
    <property type="match status" value="1"/>
</dbReference>
<protein>
    <recommendedName>
        <fullName evidence="3">ABC transporter permease</fullName>
    </recommendedName>
</protein>
<feature type="transmembrane region" description="Helical" evidence="1">
    <location>
        <begin position="25"/>
        <end position="47"/>
    </location>
</feature>
<feature type="transmembrane region" description="Helical" evidence="1">
    <location>
        <begin position="203"/>
        <end position="222"/>
    </location>
</feature>
<evidence type="ECO:0000313" key="2">
    <source>
        <dbReference type="EMBL" id="HDM90103.1"/>
    </source>
</evidence>
<feature type="transmembrane region" description="Helical" evidence="1">
    <location>
        <begin position="142"/>
        <end position="158"/>
    </location>
</feature>
<keyword evidence="1" id="KW-0812">Transmembrane</keyword>
<sequence>MSLLMYVLKAILIRFRRESVFRGSFLLRILGKASYVIVYYIFFDVIFGSMEGIGGWDRGSVFMLVGTSGLVLGLSQSLFGRGAVGLSELVRRGGVEMFLTRPLPAGLFMLFREPSISDLLSLPVSLMVLIHGMQMTHARPPGSCFLFVLLILVSVTIYSQLHLFLGLFAFKFVRLSAIFWWLSDFSDYARYPYRIFPMAFRIIFLYIIPVLALSNVPVMVYLGDYSLVAPFLAFPMFFAFLLRFLFPRALRWYEGTGTYELVEG</sequence>
<feature type="transmembrane region" description="Helical" evidence="1">
    <location>
        <begin position="164"/>
        <end position="182"/>
    </location>
</feature>
<keyword evidence="1" id="KW-1133">Transmembrane helix</keyword>
<comment type="caution">
    <text evidence="2">The sequence shown here is derived from an EMBL/GenBank/DDBJ whole genome shotgun (WGS) entry which is preliminary data.</text>
</comment>
<keyword evidence="1" id="KW-0472">Membrane</keyword>
<accession>A0A7C1BDS7</accession>
<dbReference type="InterPro" id="IPR010390">
    <property type="entry name" value="ABC-2_transporter-like"/>
</dbReference>
<name>A0A7C1BDS7_UNCW3</name>